<gene>
    <name evidence="4" type="primary">LOC110974861</name>
</gene>
<keyword evidence="2" id="KW-1133">Transmembrane helix</keyword>
<keyword evidence="3" id="KW-1185">Reference proteome</keyword>
<dbReference type="KEGG" id="aplc:110974861"/>
<dbReference type="PANTHER" id="PTHR15907">
    <property type="entry name" value="DUF614 FAMILY PROTEIN-RELATED"/>
    <property type="match status" value="1"/>
</dbReference>
<sequence>MGEWQHGIFGCFDNIGLCIFTYIVPCYTFGKTAEALGDDCLLCGLALFVPLLNIYALVTTRGKVRENKGIEGGLIGDLLMICCCGICSLVQEAQEMSVSTPLGAGESIARS</sequence>
<dbReference type="Proteomes" id="UP000694845">
    <property type="component" value="Unplaced"/>
</dbReference>
<organism evidence="3 4">
    <name type="scientific">Acanthaster planci</name>
    <name type="common">Crown-of-thorns starfish</name>
    <dbReference type="NCBI Taxonomy" id="133434"/>
    <lineage>
        <taxon>Eukaryota</taxon>
        <taxon>Metazoa</taxon>
        <taxon>Echinodermata</taxon>
        <taxon>Eleutherozoa</taxon>
        <taxon>Asterozoa</taxon>
        <taxon>Asteroidea</taxon>
        <taxon>Valvatacea</taxon>
        <taxon>Valvatida</taxon>
        <taxon>Acanthasteridae</taxon>
        <taxon>Acanthaster</taxon>
    </lineage>
</organism>
<dbReference type="Pfam" id="PF04749">
    <property type="entry name" value="PLAC8"/>
    <property type="match status" value="1"/>
</dbReference>
<dbReference type="NCBIfam" id="TIGR01571">
    <property type="entry name" value="A_thal_Cys_rich"/>
    <property type="match status" value="1"/>
</dbReference>
<accession>A0A8B7XNS6</accession>
<evidence type="ECO:0000313" key="3">
    <source>
        <dbReference type="Proteomes" id="UP000694845"/>
    </source>
</evidence>
<dbReference type="RefSeq" id="XP_022082463.1">
    <property type="nucleotide sequence ID" value="XM_022226771.1"/>
</dbReference>
<evidence type="ECO:0000313" key="4">
    <source>
        <dbReference type="RefSeq" id="XP_022082463.1"/>
    </source>
</evidence>
<dbReference type="AlphaFoldDB" id="A0A8B7XNS6"/>
<comment type="similarity">
    <text evidence="1">Belongs to the cornifelin family.</text>
</comment>
<evidence type="ECO:0000256" key="1">
    <source>
        <dbReference type="ARBA" id="ARBA00009024"/>
    </source>
</evidence>
<proteinExistence type="inferred from homology"/>
<keyword evidence="2" id="KW-0472">Membrane</keyword>
<dbReference type="GeneID" id="110974861"/>
<keyword evidence="2" id="KW-0812">Transmembrane</keyword>
<feature type="transmembrane region" description="Helical" evidence="2">
    <location>
        <begin position="6"/>
        <end position="28"/>
    </location>
</feature>
<protein>
    <submittedName>
        <fullName evidence="4">Protein PLANT CADMIUM RESISTANCE 3-like</fullName>
    </submittedName>
</protein>
<name>A0A8B7XNS6_ACAPL</name>
<dbReference type="OrthoDB" id="1045822at2759"/>
<reference evidence="4" key="1">
    <citation type="submission" date="2025-08" db="UniProtKB">
        <authorList>
            <consortium name="RefSeq"/>
        </authorList>
    </citation>
    <scope>IDENTIFICATION</scope>
</reference>
<evidence type="ECO:0000256" key="2">
    <source>
        <dbReference type="SAM" id="Phobius"/>
    </source>
</evidence>
<feature type="transmembrane region" description="Helical" evidence="2">
    <location>
        <begin position="40"/>
        <end position="58"/>
    </location>
</feature>
<dbReference type="InterPro" id="IPR006461">
    <property type="entry name" value="PLAC_motif_containing"/>
</dbReference>
<dbReference type="OMA" id="LMICCCG"/>